<feature type="region of interest" description="Disordered" evidence="1">
    <location>
        <begin position="1"/>
        <end position="58"/>
    </location>
</feature>
<accession>A0A8J3Q5F4</accession>
<dbReference type="Proteomes" id="UP000612899">
    <property type="component" value="Unassembled WGS sequence"/>
</dbReference>
<dbReference type="AlphaFoldDB" id="A0A8J3Q5F4"/>
<name>A0A8J3Q5F4_9ACTN</name>
<evidence type="ECO:0000313" key="2">
    <source>
        <dbReference type="EMBL" id="GIH03545.1"/>
    </source>
</evidence>
<sequence length="518" mass="57039">MGKPEDERGTAGRGVGGTLVDPVGVRAGAGVDRPPRGRPPGGTGASPPRKPPMSTPPVPFWLNGIPEPKHVQGQIWDINVRGHGPVWVGPWNELKAFNKAKGLGLVAAHIVGREHLLDVGSRIHGDRAPCVAVEGPRHDLWTKQVGDIQFRVFAGRKTKTHLRASITRSEVAWLYATVYSEHPELIRISRNILGLKAPPTPKRPPAKAIPPPKSAAPTERAGKTGGKKLRSLPLDPDKLGRGDASRKAEVKSAGVAVAIAGANFILNVIIDYTSAQRMNEEVKRREPIINRQRAEQPELGMLLVFVFHGARQDPESGLSVSGRFVRLETSRGHTEHEARQRWAETPRLEPRVDETHEFRWYEPLKEPSLQQLSTPFPKIGAARFADERKVRFQTLEFSAASGFDAEKVLGPEDLSQFGPYPMIAMQVPEAIDYVLFGRIREKKLAVSTRKDQRESPVAVLILDDGTAVVPVWPASKNTAKLFAALPGIDDKIGALRHMINNEMIRWVRPEWIVVTPAA</sequence>
<feature type="compositionally biased region" description="Basic and acidic residues" evidence="1">
    <location>
        <begin position="235"/>
        <end position="245"/>
    </location>
</feature>
<feature type="compositionally biased region" description="Basic and acidic residues" evidence="1">
    <location>
        <begin position="1"/>
        <end position="10"/>
    </location>
</feature>
<feature type="region of interest" description="Disordered" evidence="1">
    <location>
        <begin position="196"/>
        <end position="245"/>
    </location>
</feature>
<proteinExistence type="predicted"/>
<comment type="caution">
    <text evidence="2">The sequence shown here is derived from an EMBL/GenBank/DDBJ whole genome shotgun (WGS) entry which is preliminary data.</text>
</comment>
<feature type="compositionally biased region" description="Pro residues" evidence="1">
    <location>
        <begin position="198"/>
        <end position="214"/>
    </location>
</feature>
<gene>
    <name evidence="2" type="ORF">Rhe02_16120</name>
</gene>
<evidence type="ECO:0000313" key="3">
    <source>
        <dbReference type="Proteomes" id="UP000612899"/>
    </source>
</evidence>
<reference evidence="2" key="1">
    <citation type="submission" date="2021-01" db="EMBL/GenBank/DDBJ databases">
        <title>Whole genome shotgun sequence of Rhizocola hellebori NBRC 109834.</title>
        <authorList>
            <person name="Komaki H."/>
            <person name="Tamura T."/>
        </authorList>
    </citation>
    <scope>NUCLEOTIDE SEQUENCE</scope>
    <source>
        <strain evidence="2">NBRC 109834</strain>
    </source>
</reference>
<feature type="compositionally biased region" description="Pro residues" evidence="1">
    <location>
        <begin position="48"/>
        <end position="58"/>
    </location>
</feature>
<keyword evidence="3" id="KW-1185">Reference proteome</keyword>
<organism evidence="2 3">
    <name type="scientific">Rhizocola hellebori</name>
    <dbReference type="NCBI Taxonomy" id="1392758"/>
    <lineage>
        <taxon>Bacteria</taxon>
        <taxon>Bacillati</taxon>
        <taxon>Actinomycetota</taxon>
        <taxon>Actinomycetes</taxon>
        <taxon>Micromonosporales</taxon>
        <taxon>Micromonosporaceae</taxon>
        <taxon>Rhizocola</taxon>
    </lineage>
</organism>
<evidence type="ECO:0000256" key="1">
    <source>
        <dbReference type="SAM" id="MobiDB-lite"/>
    </source>
</evidence>
<protein>
    <submittedName>
        <fullName evidence="2">Uncharacterized protein</fullName>
    </submittedName>
</protein>
<dbReference type="EMBL" id="BONY01000008">
    <property type="protein sequence ID" value="GIH03545.1"/>
    <property type="molecule type" value="Genomic_DNA"/>
</dbReference>